<dbReference type="Pfam" id="PF13041">
    <property type="entry name" value="PPR_2"/>
    <property type="match status" value="1"/>
</dbReference>
<dbReference type="InterPro" id="IPR046960">
    <property type="entry name" value="PPR_At4g14850-like_plant"/>
</dbReference>
<dbReference type="PANTHER" id="PTHR47926:SF479">
    <property type="entry name" value="PENTACOTRIPEPTIDE-REPEAT REGION OF PRORP DOMAIN-CONTAINING PROTEIN"/>
    <property type="match status" value="1"/>
</dbReference>
<dbReference type="PROSITE" id="PS51375">
    <property type="entry name" value="PPR"/>
    <property type="match status" value="5"/>
</dbReference>
<evidence type="ECO:0000256" key="1">
    <source>
        <dbReference type="ARBA" id="ARBA00022737"/>
    </source>
</evidence>
<keyword evidence="1" id="KW-0677">Repeat</keyword>
<dbReference type="PANTHER" id="PTHR47926">
    <property type="entry name" value="PENTATRICOPEPTIDE REPEAT-CONTAINING PROTEIN"/>
    <property type="match status" value="1"/>
</dbReference>
<evidence type="ECO:0000313" key="3">
    <source>
        <dbReference type="EMBL" id="RVX03410.1"/>
    </source>
</evidence>
<dbReference type="GO" id="GO:0009451">
    <property type="term" value="P:RNA modification"/>
    <property type="evidence" value="ECO:0007669"/>
    <property type="project" value="InterPro"/>
</dbReference>
<feature type="repeat" description="PPR" evidence="2">
    <location>
        <begin position="144"/>
        <end position="178"/>
    </location>
</feature>
<dbReference type="InterPro" id="IPR002885">
    <property type="entry name" value="PPR_rpt"/>
</dbReference>
<dbReference type="EMBL" id="QGNW01000066">
    <property type="protein sequence ID" value="RVX03410.1"/>
    <property type="molecule type" value="Genomic_DNA"/>
</dbReference>
<dbReference type="InterPro" id="IPR046848">
    <property type="entry name" value="E_motif"/>
</dbReference>
<proteinExistence type="predicted"/>
<feature type="repeat" description="PPR" evidence="2">
    <location>
        <begin position="344"/>
        <end position="378"/>
    </location>
</feature>
<name>A0A438J362_VITVI</name>
<dbReference type="Proteomes" id="UP000288805">
    <property type="component" value="Unassembled WGS sequence"/>
</dbReference>
<dbReference type="AlphaFoldDB" id="A0A438J362"/>
<reference evidence="3 4" key="1">
    <citation type="journal article" date="2018" name="PLoS Genet.">
        <title>Population sequencing reveals clonal diversity and ancestral inbreeding in the grapevine cultivar Chardonnay.</title>
        <authorList>
            <person name="Roach M.J."/>
            <person name="Johnson D.L."/>
            <person name="Bohlmann J."/>
            <person name="van Vuuren H.J."/>
            <person name="Jones S.J."/>
            <person name="Pretorius I.S."/>
            <person name="Schmidt S.A."/>
            <person name="Borneman A.R."/>
        </authorList>
    </citation>
    <scope>NUCLEOTIDE SEQUENCE [LARGE SCALE GENOMIC DNA]</scope>
    <source>
        <strain evidence="4">cv. Chardonnay</strain>
        <tissue evidence="3">Leaf</tissue>
    </source>
</reference>
<dbReference type="NCBIfam" id="TIGR00756">
    <property type="entry name" value="PPR"/>
    <property type="match status" value="3"/>
</dbReference>
<dbReference type="Pfam" id="PF20431">
    <property type="entry name" value="E_motif"/>
    <property type="match status" value="1"/>
</dbReference>
<organism evidence="3 4">
    <name type="scientific">Vitis vinifera</name>
    <name type="common">Grape</name>
    <dbReference type="NCBI Taxonomy" id="29760"/>
    <lineage>
        <taxon>Eukaryota</taxon>
        <taxon>Viridiplantae</taxon>
        <taxon>Streptophyta</taxon>
        <taxon>Embryophyta</taxon>
        <taxon>Tracheophyta</taxon>
        <taxon>Spermatophyta</taxon>
        <taxon>Magnoliopsida</taxon>
        <taxon>eudicotyledons</taxon>
        <taxon>Gunneridae</taxon>
        <taxon>Pentapetalae</taxon>
        <taxon>rosids</taxon>
        <taxon>Vitales</taxon>
        <taxon>Vitaceae</taxon>
        <taxon>Viteae</taxon>
        <taxon>Vitis</taxon>
    </lineage>
</organism>
<gene>
    <name evidence="3" type="primary">PCMP-E58</name>
    <name evidence="3" type="ORF">CK203_019983</name>
</gene>
<feature type="repeat" description="PPR" evidence="2">
    <location>
        <begin position="445"/>
        <end position="479"/>
    </location>
</feature>
<evidence type="ECO:0000256" key="2">
    <source>
        <dbReference type="PROSITE-ProRule" id="PRU00708"/>
    </source>
</evidence>
<dbReference type="InterPro" id="IPR011990">
    <property type="entry name" value="TPR-like_helical_dom_sf"/>
</dbReference>
<comment type="caution">
    <text evidence="3">The sequence shown here is derived from an EMBL/GenBank/DDBJ whole genome shotgun (WGS) entry which is preliminary data.</text>
</comment>
<dbReference type="Gene3D" id="1.25.40.10">
    <property type="entry name" value="Tetratricopeptide repeat domain"/>
    <property type="match status" value="5"/>
</dbReference>
<dbReference type="FunFam" id="1.25.40.10:FF:000285">
    <property type="entry name" value="Pentatricopeptide repeat-containing protein, chloroplastic"/>
    <property type="match status" value="1"/>
</dbReference>
<protein>
    <submittedName>
        <fullName evidence="3">Pentatricopeptide repeat-containing protein, mitochondrial</fullName>
    </submittedName>
</protein>
<sequence length="676" mass="75937">MKQRQNLVLRLIAEKKRECDERDQKFMAARRTLLEFDMKAHGPLATSLSYYSNLIEHCFLLKSLDYAKFVHAQLIKVGFNTHTFLGNRCLDLYSQLGTGNDSLRVFEDIIDKNLISWNIFLKAFVRFGELERARDVFDEMPKRDVVSWNTMISGYVSFGLFDDAFRFFSEMQKAGIRPSGFTYSTLLSFVSSACRGKQIHASMIRNGVDLSNVVVGNSLIGMYGKFGVVDYAFGVFITMEELDIISWNSLIWSCGKSGYQNLALRQFVLMRSVGYSPDQFTVSTVITVCSNLQDLEKGEQIFALCIRVGFLSNSIVSSASIDLFSKCNRLEDSVRVFEEIYQWDSVPCNAMISSYAWHGFGENALQLFVLTLRENLRPTEFTLSIVLSAVSILLPVDQGSQIHSLVVKSGLESDVIVASSLVEMYAKFGLIDSAMKTFAKIGARDLISWNTMIMGLAYNGRVSKALEIFKELLIGGPPPDEITLAGVLLACNVGGLVDEGLSIFSSMEKEYGVIPAIEHYACIVDMMSRGGKLKEAMDIVELMPHEPSGLIWGSLLRACEIYGDLRFTERVAERVMELEPQLSLPYLVLAQAYEMRGRWESLVRVRRAMKEKGVGKVIGCSWIGIKNHVFVFKENQLLHIGGKDIYLILRLLIQEIEDDGFASQQYDKVMAVGEVG</sequence>
<feature type="repeat" description="PPR" evidence="2">
    <location>
        <begin position="243"/>
        <end position="277"/>
    </location>
</feature>
<dbReference type="GO" id="GO:0003723">
    <property type="term" value="F:RNA binding"/>
    <property type="evidence" value="ECO:0007669"/>
    <property type="project" value="InterPro"/>
</dbReference>
<feature type="repeat" description="PPR" evidence="2">
    <location>
        <begin position="113"/>
        <end position="143"/>
    </location>
</feature>
<evidence type="ECO:0000313" key="4">
    <source>
        <dbReference type="Proteomes" id="UP000288805"/>
    </source>
</evidence>
<accession>A0A438J362</accession>
<dbReference type="Pfam" id="PF01535">
    <property type="entry name" value="PPR"/>
    <property type="match status" value="4"/>
</dbReference>
<dbReference type="FunFam" id="1.25.40.10:FF:000442">
    <property type="entry name" value="Pentatricopeptide repeat-containing protein At3g49710"/>
    <property type="match status" value="1"/>
</dbReference>
<dbReference type="FunFam" id="1.25.40.10:FF:001093">
    <property type="entry name" value="Pentatricopeptide repeat-containing protein At2g34400"/>
    <property type="match status" value="1"/>
</dbReference>